<evidence type="ECO:0000256" key="14">
    <source>
        <dbReference type="ARBA" id="ARBA00022989"/>
    </source>
</evidence>
<name>A0ABM4JNP2_EQUPR</name>
<dbReference type="RefSeq" id="XP_070417551.1">
    <property type="nucleotide sequence ID" value="XM_070561450.1"/>
</dbReference>
<dbReference type="PROSITE" id="PS52047">
    <property type="entry name" value="I_EGF_2"/>
    <property type="match status" value="3"/>
</dbReference>
<reference evidence="26" key="1">
    <citation type="submission" date="2025-08" db="UniProtKB">
        <authorList>
            <consortium name="RefSeq"/>
        </authorList>
    </citation>
    <scope>IDENTIFICATION</scope>
    <source>
        <tissue evidence="26">Blood</tissue>
    </source>
</reference>
<keyword evidence="10" id="KW-0106">Calcium</keyword>
<dbReference type="Pfam" id="PF03160">
    <property type="entry name" value="Calx-beta"/>
    <property type="match status" value="1"/>
</dbReference>
<evidence type="ECO:0000259" key="24">
    <source>
        <dbReference type="PROSITE" id="PS50853"/>
    </source>
</evidence>
<dbReference type="SMART" id="SM00237">
    <property type="entry name" value="Calx_beta"/>
    <property type="match status" value="1"/>
</dbReference>
<dbReference type="PROSITE" id="PS50853">
    <property type="entry name" value="FN3"/>
    <property type="match status" value="4"/>
</dbReference>
<dbReference type="Gene3D" id="2.60.40.1510">
    <property type="entry name" value="ntegrin, alpha v. Chain A, domain 3"/>
    <property type="match status" value="1"/>
</dbReference>
<dbReference type="Gene3D" id="2.60.40.10">
    <property type="entry name" value="Immunoglobulins"/>
    <property type="match status" value="4"/>
</dbReference>
<accession>A0ABM4JNP2</accession>
<dbReference type="InterPro" id="IPR036116">
    <property type="entry name" value="FN3_sf"/>
</dbReference>
<evidence type="ECO:0000256" key="6">
    <source>
        <dbReference type="ARBA" id="ARBA00022692"/>
    </source>
</evidence>
<dbReference type="InterPro" id="IPR002369">
    <property type="entry name" value="Integrin_bsu_VWA"/>
</dbReference>
<keyword evidence="15 20" id="KW-0401">Integrin</keyword>
<dbReference type="Proteomes" id="UP001652662">
    <property type="component" value="Chromosome 10"/>
</dbReference>
<evidence type="ECO:0000256" key="10">
    <source>
        <dbReference type="ARBA" id="ARBA00022837"/>
    </source>
</evidence>
<keyword evidence="4" id="KW-1003">Cell membrane</keyword>
<keyword evidence="14 22" id="KW-1133">Transmembrane helix</keyword>
<organism evidence="25 26">
    <name type="scientific">Equus przewalskii</name>
    <name type="common">Przewalski's horse</name>
    <name type="synonym">Equus caballus przewalskii</name>
    <dbReference type="NCBI Taxonomy" id="9798"/>
    <lineage>
        <taxon>Eukaryota</taxon>
        <taxon>Metazoa</taxon>
        <taxon>Chordata</taxon>
        <taxon>Craniata</taxon>
        <taxon>Vertebrata</taxon>
        <taxon>Euteleostomi</taxon>
        <taxon>Mammalia</taxon>
        <taxon>Eutheria</taxon>
        <taxon>Laurasiatheria</taxon>
        <taxon>Perissodactyla</taxon>
        <taxon>Equidae</taxon>
        <taxon>Equus</taxon>
    </lineage>
</organism>
<dbReference type="PANTHER" id="PTHR10082:SF42">
    <property type="entry name" value="INTEGRIN BETA-4"/>
    <property type="match status" value="1"/>
</dbReference>
<evidence type="ECO:0000256" key="22">
    <source>
        <dbReference type="SAM" id="Phobius"/>
    </source>
</evidence>
<keyword evidence="8 23" id="KW-0732">Signal</keyword>
<dbReference type="PROSITE" id="PS00022">
    <property type="entry name" value="EGF_1"/>
    <property type="match status" value="1"/>
</dbReference>
<feature type="region of interest" description="Disordered" evidence="21">
    <location>
        <begin position="1113"/>
        <end position="1146"/>
    </location>
</feature>
<evidence type="ECO:0000256" key="9">
    <source>
        <dbReference type="ARBA" id="ARBA00022737"/>
    </source>
</evidence>
<keyword evidence="17" id="KW-1015">Disulfide bond</keyword>
<comment type="subcellular location">
    <subcellularLocation>
        <location evidence="1">Cell junction</location>
        <location evidence="1">Focal adhesion</location>
    </subcellularLocation>
    <subcellularLocation>
        <location evidence="2 20">Cell membrane</location>
        <topology evidence="2 20">Single-pass type I membrane protein</topology>
    </subcellularLocation>
</comment>
<feature type="compositionally biased region" description="Gly residues" evidence="21">
    <location>
        <begin position="1426"/>
        <end position="1438"/>
    </location>
</feature>
<feature type="domain" description="Fibronectin type-III" evidence="24">
    <location>
        <begin position="1130"/>
        <end position="1219"/>
    </location>
</feature>
<evidence type="ECO:0000256" key="23">
    <source>
        <dbReference type="SAM" id="SignalP"/>
    </source>
</evidence>
<feature type="signal peptide" evidence="23">
    <location>
        <begin position="1"/>
        <end position="27"/>
    </location>
</feature>
<dbReference type="InterPro" id="IPR012013">
    <property type="entry name" value="Integrin_bsu-4"/>
</dbReference>
<keyword evidence="18" id="KW-0675">Receptor</keyword>
<dbReference type="PIRSF" id="PIRSF002513">
    <property type="entry name" value="Integrin_B4"/>
    <property type="match status" value="1"/>
</dbReference>
<dbReference type="PRINTS" id="PR00014">
    <property type="entry name" value="FNTYPEIII"/>
</dbReference>
<dbReference type="InterPro" id="IPR013783">
    <property type="entry name" value="Ig-like_fold"/>
</dbReference>
<dbReference type="Gene3D" id="2.60.40.2030">
    <property type="match status" value="1"/>
</dbReference>
<dbReference type="CDD" id="cd00063">
    <property type="entry name" value="FN3"/>
    <property type="match status" value="4"/>
</dbReference>
<evidence type="ECO:0000256" key="5">
    <source>
        <dbReference type="ARBA" id="ARBA00022536"/>
    </source>
</evidence>
<keyword evidence="25" id="KW-1185">Reference proteome</keyword>
<proteinExistence type="inferred from homology"/>
<evidence type="ECO:0000256" key="4">
    <source>
        <dbReference type="ARBA" id="ARBA00022475"/>
    </source>
</evidence>
<dbReference type="Gene3D" id="2.10.25.10">
    <property type="entry name" value="Laminin"/>
    <property type="match status" value="3"/>
</dbReference>
<dbReference type="PROSITE" id="PS00243">
    <property type="entry name" value="I_EGF_1"/>
    <property type="match status" value="2"/>
</dbReference>
<evidence type="ECO:0000256" key="20">
    <source>
        <dbReference type="RuleBase" id="RU000633"/>
    </source>
</evidence>
<keyword evidence="13" id="KW-0965">Cell junction</keyword>
<evidence type="ECO:0000256" key="21">
    <source>
        <dbReference type="SAM" id="MobiDB-lite"/>
    </source>
</evidence>
<dbReference type="Pfam" id="PF00041">
    <property type="entry name" value="fn3"/>
    <property type="match status" value="4"/>
</dbReference>
<evidence type="ECO:0000256" key="17">
    <source>
        <dbReference type="ARBA" id="ARBA00023157"/>
    </source>
</evidence>
<keyword evidence="19" id="KW-0325">Glycoprotein</keyword>
<evidence type="ECO:0000256" key="16">
    <source>
        <dbReference type="ARBA" id="ARBA00023136"/>
    </source>
</evidence>
<feature type="region of interest" description="Disordered" evidence="21">
    <location>
        <begin position="1400"/>
        <end position="1451"/>
    </location>
</feature>
<dbReference type="InterPro" id="IPR036465">
    <property type="entry name" value="vWFA_dom_sf"/>
</dbReference>
<dbReference type="InterPro" id="IPR038081">
    <property type="entry name" value="CalX-like_sf"/>
</dbReference>
<dbReference type="SUPFAM" id="SSF53300">
    <property type="entry name" value="vWA-like"/>
    <property type="match status" value="1"/>
</dbReference>
<dbReference type="GeneID" id="103546589"/>
<keyword evidence="5" id="KW-0245">EGF-like domain</keyword>
<evidence type="ECO:0000256" key="11">
    <source>
        <dbReference type="ARBA" id="ARBA00022842"/>
    </source>
</evidence>
<evidence type="ECO:0000256" key="19">
    <source>
        <dbReference type="ARBA" id="ARBA00023180"/>
    </source>
</evidence>
<dbReference type="Pfam" id="PF23106">
    <property type="entry name" value="EGF_Teneurin"/>
    <property type="match status" value="1"/>
</dbReference>
<dbReference type="InterPro" id="IPR012896">
    <property type="entry name" value="Integrin_bsu_tail"/>
</dbReference>
<dbReference type="SUPFAM" id="SSF141072">
    <property type="entry name" value="CalX-like"/>
    <property type="match status" value="1"/>
</dbReference>
<evidence type="ECO:0000256" key="18">
    <source>
        <dbReference type="ARBA" id="ARBA00023170"/>
    </source>
</evidence>
<evidence type="ECO:0000256" key="12">
    <source>
        <dbReference type="ARBA" id="ARBA00022889"/>
    </source>
</evidence>
<dbReference type="SUPFAM" id="SSF103575">
    <property type="entry name" value="Plexin repeat"/>
    <property type="match status" value="1"/>
</dbReference>
<gene>
    <name evidence="26" type="primary">ITGB4</name>
</gene>
<evidence type="ECO:0000313" key="25">
    <source>
        <dbReference type="Proteomes" id="UP001652662"/>
    </source>
</evidence>
<sequence>MAGPHPSPWTRLLLAALLSVSFPGDMANRCKKAQVKSCTECIRVDKDCAYCTDEMFKERRCNTQAELLAAGCRLESVVVMERSFEITEATQIDTTLRRSQVSPQAMRVRLRPGEEQLFELEVFEPLESPVDLYILMDFSNSMSDDLDNLKKMGQNLARVLSQLTSDYTIGFGKFVDKVSVPQTDMRPEKLKEPWPNSDPPFSFKNVISLTEDVNEFRSKLQGERISGNLDAPEGGFDAILQTAVCTRDIGWRPDSTHLLVFSTESAFHYEADGANVLAGIMSRNDEECHLDATGTYTQYKTQDYPSVPTLVRLLGKHNIIPIFAVTNYSYSYYEKLHTYFPVSSLGVLQEDSSNIVELLEEAFNRIRSNLDIRALESPRGLKTEITSKVFQKTKTGSFHIRRGEVGTYYVQLRAIEDVDGTHVCQLPLEDQKGNIHLKPSFSDGLRIDVGVICDVCSCELQKEVRSAHCSFNGDFMCGHCMCNEGWSGKTCNCSTGSLSDTQPCLREDEDKPCSGRGECQCGRCVCYGEGRYEGQFCEYDNFQCPRTSGFLCNDRGRCSMGQCVCEPGWTGSSCDCPLSNATCIDSNGGICNGRGHCECGRCHCNQQSLYTDTICEINYSAIRLGLCEDLRSCVQCQAWGTGEKKGRTCEECSFKVKMVDKLKKAEEVVEYCSFRDEDDDCTYSYTVEGDGAPGPNSTVLVHRKKDCPPTSFWWLIPLLIFLLLLLALLLLLCWKYCACCKACLALLPCCNRGHMVGFKEDHYMLRENLMASDHLDTPMLRSGNLKGRDTVRWKITNNVQRPGFATRVASTNPTELVPYGLSLRLARLCTENLLKPDTRECNQLRQEVEENLNEVYRQITGAYKLQQTKFRQQPNAGKKQDHTIVDTVLMAPRSAKQTLLKLTEKHVEQGAFHELKVAPGYYTLTADQDARGMVEFQEGVELVDVRVPLFIRPEDDDEKQLLVEAIDVPVGTATLGRRLVNITIIKEQASGIVSFEQPEYLVSGGEQVARIPVVRRILDNGKSQVSYRTQDNTAQGNRDYIPVEGELLFQPGETWKELQVKLLELQEMDSLLRGRQTRHFHIQLSNPKFGARLGQPHSATVIIGDPDELDRNLISQTVSSPPPPRGDLGAPQNPNAKAAGSRKIHFNWLPPPGKPTGYRVKYWIQGDSELEAHLLDSKVPSVELTNLYPYCDYEMKVCAYGAQGEGPYSSLVSCRTHQEVPSEPGRLAFNVVSSTVTQLSWAEPAETNGEITAYEVCYGLVNEDNRPIGPMKKVLVDSPKKRTLLIENLRESQPYRYTVKARNGAGWGPEREAIINLATQPKRPMSIPIIPDIPIVDAQSGEDYESFLMYSDDVLRSPAGSQRPSVSDDTGGGWKFEPLLGEELDLRRVTWRLPPELIPRLSASSGRSSDAAEPARGPPDDSADGGAAGAGGEGGGAAPGPPGEHLVNGRMDFAYPGSANSLHRMTVANAAYGTHLSPHLPHRVLSTSSTLTRDYHSLTRTEHSHTATLPRDYSTLTSLSSHSSRLAAGVPNTPTRLVFSALGPTSLKVSWQEPQCDQALQGYSVEYQLLNGGELHRLNIPNPSQTSVVVEDLLPNHSYVFRVRAQSQEGWGPEREGVITIESQVHPQSPLCPLPGSTFTLSTPSAPGPLVFTALSPDSLQLSWERPRRPDGDILGYLVTCEMAHGGEPATTFLVDGDSPESRLTVPGLSENVPYKFKVQAKTTQGFGPEREGIITIESQDGGPFPQLGSHSGLFQHPLPGEYSSITTTHTSTIEPFLLDGLTLGSQHLEAGGSLTRHVTQEFVSRTLTTSGTLSTQVDQQFFQT</sequence>
<feature type="domain" description="Fibronectin type-III" evidence="24">
    <location>
        <begin position="1223"/>
        <end position="1322"/>
    </location>
</feature>
<keyword evidence="11" id="KW-0460">Magnesium</keyword>
<dbReference type="InterPro" id="IPR057243">
    <property type="entry name" value="Integrin_I-EGF_CS"/>
</dbReference>
<dbReference type="InterPro" id="IPR040622">
    <property type="entry name" value="EGF_integrin_1"/>
</dbReference>
<dbReference type="InterPro" id="IPR003961">
    <property type="entry name" value="FN3_dom"/>
</dbReference>
<dbReference type="Pfam" id="PF18372">
    <property type="entry name" value="I-EGF_1"/>
    <property type="match status" value="1"/>
</dbReference>
<comment type="similarity">
    <text evidence="3 20">Belongs to the integrin beta chain family.</text>
</comment>
<dbReference type="Pfam" id="PF00362">
    <property type="entry name" value="Integrin_beta"/>
    <property type="match status" value="1"/>
</dbReference>
<dbReference type="SUPFAM" id="SSF57196">
    <property type="entry name" value="EGF/Laminin"/>
    <property type="match status" value="2"/>
</dbReference>
<dbReference type="GO" id="GO:0007229">
    <property type="term" value="P:integrin-mediated signaling pathway"/>
    <property type="evidence" value="ECO:0007669"/>
    <property type="project" value="UniProtKB-KW"/>
</dbReference>
<dbReference type="PRINTS" id="PR01186">
    <property type="entry name" value="INTEGRINB"/>
</dbReference>
<dbReference type="InterPro" id="IPR033760">
    <property type="entry name" value="Integrin_beta_N"/>
</dbReference>
<dbReference type="SUPFAM" id="SSF69687">
    <property type="entry name" value="Integrin beta tail domain"/>
    <property type="match status" value="1"/>
</dbReference>
<dbReference type="Pfam" id="PF07965">
    <property type="entry name" value="Integrin_B_tail"/>
    <property type="match status" value="1"/>
</dbReference>
<keyword evidence="16 22" id="KW-0472">Membrane</keyword>
<keyword evidence="12 20" id="KW-0130">Cell adhesion</keyword>
<dbReference type="InterPro" id="IPR003644">
    <property type="entry name" value="Calx_beta"/>
</dbReference>
<feature type="transmembrane region" description="Helical" evidence="22">
    <location>
        <begin position="712"/>
        <end position="734"/>
    </location>
</feature>
<dbReference type="InterPro" id="IPR036349">
    <property type="entry name" value="Integrin_bsu_tail_dom_sf"/>
</dbReference>
<dbReference type="Gene3D" id="3.30.1680.10">
    <property type="entry name" value="ligand-binding face of the semaphorins, domain 2"/>
    <property type="match status" value="1"/>
</dbReference>
<dbReference type="SMART" id="SM00060">
    <property type="entry name" value="FN3"/>
    <property type="match status" value="4"/>
</dbReference>
<dbReference type="PANTHER" id="PTHR10082">
    <property type="entry name" value="INTEGRIN BETA SUBUNIT"/>
    <property type="match status" value="1"/>
</dbReference>
<keyword evidence="6 20" id="KW-0812">Transmembrane</keyword>
<protein>
    <recommendedName>
        <fullName evidence="20">Integrin beta</fullName>
    </recommendedName>
</protein>
<dbReference type="SUPFAM" id="SSF49265">
    <property type="entry name" value="Fibronectin type III"/>
    <property type="match status" value="2"/>
</dbReference>
<evidence type="ECO:0000256" key="15">
    <source>
        <dbReference type="ARBA" id="ARBA00023037"/>
    </source>
</evidence>
<dbReference type="Gene3D" id="3.40.50.410">
    <property type="entry name" value="von Willebrand factor, type A domain"/>
    <property type="match status" value="1"/>
</dbReference>
<evidence type="ECO:0000256" key="2">
    <source>
        <dbReference type="ARBA" id="ARBA00004251"/>
    </source>
</evidence>
<evidence type="ECO:0000256" key="1">
    <source>
        <dbReference type="ARBA" id="ARBA00004246"/>
    </source>
</evidence>
<dbReference type="SMART" id="SM01242">
    <property type="entry name" value="Integrin_B_tail"/>
    <property type="match status" value="1"/>
</dbReference>
<evidence type="ECO:0000256" key="7">
    <source>
        <dbReference type="ARBA" id="ARBA00022723"/>
    </source>
</evidence>
<dbReference type="Pfam" id="PF17205">
    <property type="entry name" value="PSI_integrin"/>
    <property type="match status" value="1"/>
</dbReference>
<dbReference type="SMART" id="SM00187">
    <property type="entry name" value="INB"/>
    <property type="match status" value="1"/>
</dbReference>
<evidence type="ECO:0000256" key="8">
    <source>
        <dbReference type="ARBA" id="ARBA00022729"/>
    </source>
</evidence>
<evidence type="ECO:0000313" key="26">
    <source>
        <dbReference type="RefSeq" id="XP_070417551.1"/>
    </source>
</evidence>
<dbReference type="Gene3D" id="4.10.1240.30">
    <property type="match status" value="1"/>
</dbReference>
<dbReference type="InterPro" id="IPR000742">
    <property type="entry name" value="EGF"/>
</dbReference>
<keyword evidence="9" id="KW-0677">Repeat</keyword>
<evidence type="ECO:0000256" key="13">
    <source>
        <dbReference type="ARBA" id="ARBA00022949"/>
    </source>
</evidence>
<feature type="chain" id="PRO_5046608939" description="Integrin beta" evidence="23">
    <location>
        <begin position="28"/>
        <end position="1825"/>
    </location>
</feature>
<evidence type="ECO:0000256" key="3">
    <source>
        <dbReference type="ARBA" id="ARBA00007449"/>
    </source>
</evidence>
<keyword evidence="7" id="KW-0479">Metal-binding</keyword>
<dbReference type="InterPro" id="IPR015812">
    <property type="entry name" value="Integrin_bsu"/>
</dbReference>
<feature type="domain" description="Fibronectin type-III" evidence="24">
    <location>
        <begin position="1533"/>
        <end position="1628"/>
    </location>
</feature>
<feature type="domain" description="Fibronectin type-III" evidence="24">
    <location>
        <begin position="1646"/>
        <end position="1742"/>
    </location>
</feature>